<evidence type="ECO:0000256" key="5">
    <source>
        <dbReference type="ARBA" id="ARBA00022801"/>
    </source>
</evidence>
<dbReference type="SUPFAM" id="SSF53067">
    <property type="entry name" value="Actin-like ATPase domain"/>
    <property type="match status" value="2"/>
</dbReference>
<dbReference type="GO" id="GO:0005524">
    <property type="term" value="F:ATP binding"/>
    <property type="evidence" value="ECO:0007669"/>
    <property type="project" value="UniProtKB-KW"/>
</dbReference>
<dbReference type="Pfam" id="PF00022">
    <property type="entry name" value="Actin"/>
    <property type="match status" value="1"/>
</dbReference>
<dbReference type="GO" id="GO:0005856">
    <property type="term" value="C:cytoskeleton"/>
    <property type="evidence" value="ECO:0007669"/>
    <property type="project" value="UniProtKB-SubCell"/>
</dbReference>
<evidence type="ECO:0000256" key="1">
    <source>
        <dbReference type="ARBA" id="ARBA00004245"/>
    </source>
</evidence>
<evidence type="ECO:0000256" key="8">
    <source>
        <dbReference type="ARBA" id="ARBA00049360"/>
    </source>
</evidence>
<comment type="similarity">
    <text evidence="2 9">Belongs to the actin family.</text>
</comment>
<evidence type="ECO:0000256" key="6">
    <source>
        <dbReference type="ARBA" id="ARBA00022840"/>
    </source>
</evidence>
<proteinExistence type="inferred from homology"/>
<dbReference type="RefSeq" id="XP_017033979.1">
    <property type="nucleotide sequence ID" value="XM_017178490.2"/>
</dbReference>
<dbReference type="Proteomes" id="UP001652661">
    <property type="component" value="Chromosome X"/>
</dbReference>
<dbReference type="GO" id="GO:0016787">
    <property type="term" value="F:hydrolase activity"/>
    <property type="evidence" value="ECO:0007669"/>
    <property type="project" value="UniProtKB-KW"/>
</dbReference>
<dbReference type="GeneID" id="108082907"/>
<dbReference type="Gene3D" id="3.90.640.10">
    <property type="entry name" value="Actin, Chain A, domain 4"/>
    <property type="match status" value="1"/>
</dbReference>
<comment type="catalytic activity">
    <reaction evidence="8">
        <text>ATP + H2O = ADP + phosphate + H(+)</text>
        <dbReference type="Rhea" id="RHEA:13065"/>
        <dbReference type="ChEBI" id="CHEBI:15377"/>
        <dbReference type="ChEBI" id="CHEBI:15378"/>
        <dbReference type="ChEBI" id="CHEBI:30616"/>
        <dbReference type="ChEBI" id="CHEBI:43474"/>
        <dbReference type="ChEBI" id="CHEBI:456216"/>
    </reaction>
</comment>
<accession>A0A6P4JGN6</accession>
<organism evidence="10 11">
    <name type="scientific">Drosophila kikkawai</name>
    <name type="common">Fruit fly</name>
    <dbReference type="NCBI Taxonomy" id="30033"/>
    <lineage>
        <taxon>Eukaryota</taxon>
        <taxon>Metazoa</taxon>
        <taxon>Ecdysozoa</taxon>
        <taxon>Arthropoda</taxon>
        <taxon>Hexapoda</taxon>
        <taxon>Insecta</taxon>
        <taxon>Pterygota</taxon>
        <taxon>Neoptera</taxon>
        <taxon>Endopterygota</taxon>
        <taxon>Diptera</taxon>
        <taxon>Brachycera</taxon>
        <taxon>Muscomorpha</taxon>
        <taxon>Ephydroidea</taxon>
        <taxon>Drosophilidae</taxon>
        <taxon>Drosophila</taxon>
        <taxon>Sophophora</taxon>
    </lineage>
</organism>
<evidence type="ECO:0000313" key="10">
    <source>
        <dbReference type="Proteomes" id="UP001652661"/>
    </source>
</evidence>
<sequence length="331" mass="36274">MPAVIIDNGSGVLKAGITSDEAPSAVFASLIGRISHQRVIIGMEKIWNHTFSELHVAPKDYPVLLTEAPRNPSTNRETMAETMFETFDARAIYITSHSVAHNLPYAGGGGNTGIFVDSGDGVTHTVPIYDGCILKDGITRVNWAGRNMTDYLAMILTQRGYSFTKTAELEVVRDIKEKHCYVALSFEQEMATAASSSSLDKTYELPDGKVITIGKERFRCPEIVFRPGGIHEVIYDAIMKCDMATRKDLFANIVLSGGTTTCPGFANRVKKEITALVPSTIEVKVTAKPQHKNSVWIGGSILASQPTFQQMCVSKQEFDDSGPSIVRRKCF</sequence>
<protein>
    <submittedName>
        <fullName evidence="11">Actin, cytoplasmic 1-like</fullName>
    </submittedName>
</protein>
<evidence type="ECO:0000256" key="7">
    <source>
        <dbReference type="ARBA" id="ARBA00023212"/>
    </source>
</evidence>
<keyword evidence="10" id="KW-1185">Reference proteome</keyword>
<keyword evidence="3" id="KW-0963">Cytoplasm</keyword>
<dbReference type="PANTHER" id="PTHR11937">
    <property type="entry name" value="ACTIN"/>
    <property type="match status" value="1"/>
</dbReference>
<reference evidence="11" key="1">
    <citation type="submission" date="2025-08" db="UniProtKB">
        <authorList>
            <consortium name="RefSeq"/>
        </authorList>
    </citation>
    <scope>IDENTIFICATION</scope>
    <source>
        <strain evidence="11">14028-0561.14</strain>
        <tissue evidence="11">Whole fly</tissue>
    </source>
</reference>
<keyword evidence="6" id="KW-0067">ATP-binding</keyword>
<name>A0A6P4JGN6_DROKI</name>
<dbReference type="Gene3D" id="3.30.420.40">
    <property type="match status" value="3"/>
</dbReference>
<evidence type="ECO:0000313" key="11">
    <source>
        <dbReference type="RefSeq" id="XP_017033979.1"/>
    </source>
</evidence>
<dbReference type="OrthoDB" id="422673at2759"/>
<evidence type="ECO:0000256" key="9">
    <source>
        <dbReference type="RuleBase" id="RU000487"/>
    </source>
</evidence>
<dbReference type="InterPro" id="IPR004000">
    <property type="entry name" value="Actin"/>
</dbReference>
<evidence type="ECO:0000256" key="3">
    <source>
        <dbReference type="ARBA" id="ARBA00022490"/>
    </source>
</evidence>
<comment type="subcellular location">
    <subcellularLocation>
        <location evidence="1">Cytoplasm</location>
        <location evidence="1">Cytoskeleton</location>
    </subcellularLocation>
</comment>
<evidence type="ECO:0000256" key="4">
    <source>
        <dbReference type="ARBA" id="ARBA00022741"/>
    </source>
</evidence>
<keyword evidence="7" id="KW-0206">Cytoskeleton</keyword>
<keyword evidence="5" id="KW-0378">Hydrolase</keyword>
<evidence type="ECO:0000256" key="2">
    <source>
        <dbReference type="ARBA" id="ARBA00006752"/>
    </source>
</evidence>
<gene>
    <name evidence="11" type="primary">LOC108082907</name>
</gene>
<dbReference type="InterPro" id="IPR043129">
    <property type="entry name" value="ATPase_NBD"/>
</dbReference>
<dbReference type="AlphaFoldDB" id="A0A6P4JGN6"/>
<dbReference type="FunFam" id="3.90.640.10:FF:000047">
    <property type="entry name" value="Actin, alpha skeletal muscle"/>
    <property type="match status" value="1"/>
</dbReference>
<dbReference type="SMART" id="SM00268">
    <property type="entry name" value="ACTIN"/>
    <property type="match status" value="1"/>
</dbReference>
<keyword evidence="4" id="KW-0547">Nucleotide-binding</keyword>